<accession>A0A6J5KU37</accession>
<evidence type="ECO:0000313" key="1">
    <source>
        <dbReference type="EMBL" id="CAB4125934.1"/>
    </source>
</evidence>
<reference evidence="1" key="1">
    <citation type="submission" date="2020-04" db="EMBL/GenBank/DDBJ databases">
        <authorList>
            <person name="Chiriac C."/>
            <person name="Salcher M."/>
            <person name="Ghai R."/>
            <person name="Kavagutti S V."/>
        </authorList>
    </citation>
    <scope>NUCLEOTIDE SEQUENCE</scope>
</reference>
<organism evidence="1">
    <name type="scientific">uncultured Caudovirales phage</name>
    <dbReference type="NCBI Taxonomy" id="2100421"/>
    <lineage>
        <taxon>Viruses</taxon>
        <taxon>Duplodnaviria</taxon>
        <taxon>Heunggongvirae</taxon>
        <taxon>Uroviricota</taxon>
        <taxon>Caudoviricetes</taxon>
        <taxon>Peduoviridae</taxon>
        <taxon>Maltschvirus</taxon>
        <taxon>Maltschvirus maltsch</taxon>
    </lineage>
</organism>
<name>A0A6J5KU37_9CAUD</name>
<proteinExistence type="predicted"/>
<dbReference type="EMBL" id="LR798231">
    <property type="protein sequence ID" value="CAB5209069.1"/>
    <property type="molecule type" value="Genomic_DNA"/>
</dbReference>
<protein>
    <submittedName>
        <fullName evidence="1">Uncharacterized protein</fullName>
    </submittedName>
</protein>
<dbReference type="EMBL" id="LR796187">
    <property type="protein sequence ID" value="CAB4125934.1"/>
    <property type="molecule type" value="Genomic_DNA"/>
</dbReference>
<gene>
    <name evidence="2" type="ORF">UFOVP181_304</name>
    <name evidence="1" type="ORF">UFOVP57_335</name>
</gene>
<sequence>MATWTIKTYYKKSCQEVEFWVRREGEGKITVTNGFRFGEWTVETTDDNFPEFEFTEVPGGDGKKDSINMLDCEVNNIESVELVEMFDGGCWYDIDFEDLTEEEEEEIQEFIDENSVCELEDRDDAWYNDETEWWVWGPLEITDEAGNSRIIVADSDGNVVDFKDE</sequence>
<evidence type="ECO:0000313" key="2">
    <source>
        <dbReference type="EMBL" id="CAB5209069.1"/>
    </source>
</evidence>